<sequence>MPSGGNGGPARYPGSCRDFPEGLCTAGDLCRFRHDLCKCSCGLILPFGNLRQHQRGRRHQALLEKHQEAEQRRAYTADAGRPPPRRAEPPPARAAKITCETCGAEVHPAQIQRHRHQHIQDDIAATQALLYEDKNGIAVTPGDGIHFGVVDEFEEPSRSPRVNLTLAKTAGEESRILLMKWWMESSKRKDALGEHFSVSLLGNGPWIKTGRPRAVTVTLHPSYVGNFDDTVYLRFLDVAQRTRPFVIARKVSAVIGSRQDHEQLRPAAPYARRQMPAGFFEGAIVKGTRPEVWSKTVWKRPLGQYEPPKALIEAVYGTERGRRAQSERATLSLLQNQFLPRFGWEKYGEYFQVLLHVEEEQQRQDLESYAMESVELKANYPNYELQVQGLSEGRPSVLVGDFIEIRRSGERNAPWFQGRVHAVMLEAVKLRFPEEFSTYRGSKFDVRFVLNRLSYRRMHDALVNKNKPMRILFPTEKHLQVRGPVAQARVDAIVPVNRAIADDEEQLRTIAAVLRLPPGSPPLIVFGPPGTGKTSTIVEAIHQLLQRDPNTRILACAPSNTAADGLAQKLSGALLDRTQLFRLNSLSRKVSDLPQALKKFCLINDNTVFAVPPKDVLASYRVVVSTCITAGVPSGLGIRAGHFDWIFIDECAQATEPAAMIPLKTLVDKSTNVVLAGDPQQLGPIVHSKFANTLGLKESYMGRLMEQQEVYDLKNSQHLFRIMKLIKSFRSHPALLDYSNRRFYNGELIASADPILTHSLEGSEILPKKSFPILFHAVIGKDARERSSPSFFNIEEASLVKKYCASLLSDRKHQLRPQDIGVITPYHAQTQKIASLVDRDDRLRGITVGSIEQFQGQERRVIIISTVRSSEDFLVSDIRRMLGFVANPRRFNVAITRAQAMLIVVGNPRILSLDINWRGFMNYVHNKGGWRGVPITWDPKEDLDPGPEGYDGKMNQLAAEQAKVLLQQLRSTIAQDEEGGVEVDLSDDDSDESVDDAPAVFREVE</sequence>
<dbReference type="InterPro" id="IPR041677">
    <property type="entry name" value="DNA2/NAM7_AAA_11"/>
</dbReference>
<dbReference type="Pfam" id="PF13086">
    <property type="entry name" value="AAA_11"/>
    <property type="match status" value="2"/>
</dbReference>
<keyword evidence="12" id="KW-0862">Zinc</keyword>
<dbReference type="Pfam" id="PF13087">
    <property type="entry name" value="AAA_12"/>
    <property type="match status" value="1"/>
</dbReference>
<evidence type="ECO:0000256" key="1">
    <source>
        <dbReference type="ARBA" id="ARBA00004331"/>
    </source>
</evidence>
<dbReference type="VEuPathDB" id="FungiDB:SCHCODRAFT_02637347"/>
<dbReference type="GO" id="GO:0003723">
    <property type="term" value="F:RNA binding"/>
    <property type="evidence" value="ECO:0007669"/>
    <property type="project" value="UniProtKB-KW"/>
</dbReference>
<dbReference type="STRING" id="578458.D8QDM2"/>
<dbReference type="InterPro" id="IPR041679">
    <property type="entry name" value="DNA2/NAM7-like_C"/>
</dbReference>
<comment type="similarity">
    <text evidence="2">Belongs to the DNA2/NAM7 helicase family. SDE3 subfamily.</text>
</comment>
<dbReference type="OMA" id="NDWDQDQ"/>
<keyword evidence="16" id="KW-1185">Reference proteome</keyword>
<dbReference type="InterPro" id="IPR026122">
    <property type="entry name" value="MOV-10/SDE3_DEXXQ/H-box"/>
</dbReference>
<keyword evidence="8" id="KW-0067">ATP-binding</keyword>
<evidence type="ECO:0000256" key="5">
    <source>
        <dbReference type="ARBA" id="ARBA00022741"/>
    </source>
</evidence>
<dbReference type="InParanoid" id="D8QDM2"/>
<comment type="catalytic activity">
    <reaction evidence="11">
        <text>ATP + H2O = ADP + phosphate + H(+)</text>
        <dbReference type="Rhea" id="RHEA:13065"/>
        <dbReference type="ChEBI" id="CHEBI:15377"/>
        <dbReference type="ChEBI" id="CHEBI:15378"/>
        <dbReference type="ChEBI" id="CHEBI:30616"/>
        <dbReference type="ChEBI" id="CHEBI:43474"/>
        <dbReference type="ChEBI" id="CHEBI:456216"/>
        <dbReference type="EC" id="3.6.4.13"/>
    </reaction>
</comment>
<keyword evidence="5" id="KW-0547">Nucleotide-binding</keyword>
<feature type="region of interest" description="Disordered" evidence="13">
    <location>
        <begin position="67"/>
        <end position="92"/>
    </location>
</feature>
<dbReference type="Pfam" id="PF21634">
    <property type="entry name" value="MOV-10_beta-barrel"/>
    <property type="match status" value="1"/>
</dbReference>
<accession>D8QDM2</accession>
<evidence type="ECO:0000256" key="9">
    <source>
        <dbReference type="ARBA" id="ARBA00022884"/>
    </source>
</evidence>
<dbReference type="GO" id="GO:0016787">
    <property type="term" value="F:hydrolase activity"/>
    <property type="evidence" value="ECO:0007669"/>
    <property type="project" value="UniProtKB-KW"/>
</dbReference>
<keyword evidence="6" id="KW-0378">Hydrolase</keyword>
<dbReference type="InterPro" id="IPR049080">
    <property type="entry name" value="MOV-10-like_beta-barrel"/>
</dbReference>
<gene>
    <name evidence="15" type="ORF">SCHCODRAFT_78566</name>
</gene>
<evidence type="ECO:0000313" key="15">
    <source>
        <dbReference type="EMBL" id="EFI93708.1"/>
    </source>
</evidence>
<keyword evidence="10" id="KW-0943">RNA-mediated gene silencing</keyword>
<name>D8QDM2_SCHCM</name>
<protein>
    <recommendedName>
        <fullName evidence="3">RNA helicase</fullName>
        <ecNumber evidence="3">3.6.4.13</ecNumber>
    </recommendedName>
</protein>
<evidence type="ECO:0000256" key="4">
    <source>
        <dbReference type="ARBA" id="ARBA00022490"/>
    </source>
</evidence>
<dbReference type="CDD" id="cd18038">
    <property type="entry name" value="DEXXQc_Helz-like"/>
    <property type="match status" value="1"/>
</dbReference>
<dbReference type="Proteomes" id="UP000007431">
    <property type="component" value="Unassembled WGS sequence"/>
</dbReference>
<evidence type="ECO:0000256" key="2">
    <source>
        <dbReference type="ARBA" id="ARBA00005601"/>
    </source>
</evidence>
<dbReference type="Gene3D" id="3.40.50.300">
    <property type="entry name" value="P-loop containing nucleotide triphosphate hydrolases"/>
    <property type="match status" value="2"/>
</dbReference>
<keyword evidence="7" id="KW-0347">Helicase</keyword>
<dbReference type="PANTHER" id="PTHR45418:SF1">
    <property type="entry name" value="CANCER_TESTIS ANTIGEN 55"/>
    <property type="match status" value="1"/>
</dbReference>
<evidence type="ECO:0000256" key="8">
    <source>
        <dbReference type="ARBA" id="ARBA00022840"/>
    </source>
</evidence>
<dbReference type="InterPro" id="IPR047187">
    <property type="entry name" value="SF1_C_Upf1"/>
</dbReference>
<dbReference type="InterPro" id="IPR027417">
    <property type="entry name" value="P-loop_NTPase"/>
</dbReference>
<evidence type="ECO:0000256" key="6">
    <source>
        <dbReference type="ARBA" id="ARBA00022801"/>
    </source>
</evidence>
<evidence type="ECO:0000256" key="10">
    <source>
        <dbReference type="ARBA" id="ARBA00023158"/>
    </source>
</evidence>
<evidence type="ECO:0000256" key="3">
    <source>
        <dbReference type="ARBA" id="ARBA00012552"/>
    </source>
</evidence>
<dbReference type="eggNOG" id="KOG1804">
    <property type="taxonomic scope" value="Eukaryota"/>
</dbReference>
<organism evidence="16">
    <name type="scientific">Schizophyllum commune (strain H4-8 / FGSC 9210)</name>
    <name type="common">Split gill fungus</name>
    <dbReference type="NCBI Taxonomy" id="578458"/>
    <lineage>
        <taxon>Eukaryota</taxon>
        <taxon>Fungi</taxon>
        <taxon>Dikarya</taxon>
        <taxon>Basidiomycota</taxon>
        <taxon>Agaricomycotina</taxon>
        <taxon>Agaricomycetes</taxon>
        <taxon>Agaricomycetidae</taxon>
        <taxon>Agaricales</taxon>
        <taxon>Schizophyllaceae</taxon>
        <taxon>Schizophyllum</taxon>
    </lineage>
</organism>
<dbReference type="SUPFAM" id="SSF52540">
    <property type="entry name" value="P-loop containing nucleoside triphosphate hydrolases"/>
    <property type="match status" value="1"/>
</dbReference>
<proteinExistence type="inferred from homology"/>
<evidence type="ECO:0000256" key="12">
    <source>
        <dbReference type="PROSITE-ProRule" id="PRU00723"/>
    </source>
</evidence>
<evidence type="ECO:0000313" key="16">
    <source>
        <dbReference type="Proteomes" id="UP000007431"/>
    </source>
</evidence>
<dbReference type="EMBL" id="GL377310">
    <property type="protein sequence ID" value="EFI93708.1"/>
    <property type="molecule type" value="Genomic_DNA"/>
</dbReference>
<dbReference type="FunFam" id="3.40.50.300:FF:000608">
    <property type="entry name" value="Mov10 RISC complex RNA helicase"/>
    <property type="match status" value="1"/>
</dbReference>
<dbReference type="HOGENOM" id="CLU_001666_6_3_1"/>
<dbReference type="PANTHER" id="PTHR45418">
    <property type="entry name" value="CANCER/TESTIS ANTIGEN 55"/>
    <property type="match status" value="1"/>
</dbReference>
<keyword evidence="4" id="KW-0963">Cytoplasm</keyword>
<evidence type="ECO:0000259" key="14">
    <source>
        <dbReference type="PROSITE" id="PS50103"/>
    </source>
</evidence>
<keyword evidence="12" id="KW-0479">Metal-binding</keyword>
<dbReference type="InterPro" id="IPR000571">
    <property type="entry name" value="Znf_CCCH"/>
</dbReference>
<comment type="subcellular location">
    <subcellularLocation>
        <location evidence="1">Cytoplasm</location>
        <location evidence="1">Cytoplasmic ribonucleoprotein granule</location>
    </subcellularLocation>
</comment>
<reference evidence="15 16" key="1">
    <citation type="journal article" date="2010" name="Nat. Biotechnol.">
        <title>Genome sequence of the model mushroom Schizophyllum commune.</title>
        <authorList>
            <person name="Ohm R.A."/>
            <person name="de Jong J.F."/>
            <person name="Lugones L.G."/>
            <person name="Aerts A."/>
            <person name="Kothe E."/>
            <person name="Stajich J.E."/>
            <person name="de Vries R.P."/>
            <person name="Record E."/>
            <person name="Levasseur A."/>
            <person name="Baker S.E."/>
            <person name="Bartholomew K.A."/>
            <person name="Coutinho P.M."/>
            <person name="Erdmann S."/>
            <person name="Fowler T.J."/>
            <person name="Gathman A.C."/>
            <person name="Lombard V."/>
            <person name="Henrissat B."/>
            <person name="Knabe N."/>
            <person name="Kuees U."/>
            <person name="Lilly W.W."/>
            <person name="Lindquist E."/>
            <person name="Lucas S."/>
            <person name="Magnuson J.K."/>
            <person name="Piumi F."/>
            <person name="Raudaskoski M."/>
            <person name="Salamov A."/>
            <person name="Schmutz J."/>
            <person name="Schwarze F.W.M.R."/>
            <person name="vanKuyk P.A."/>
            <person name="Horton J.S."/>
            <person name="Grigoriev I.V."/>
            <person name="Woesten H.A.B."/>
        </authorList>
    </citation>
    <scope>NUCLEOTIDE SEQUENCE [LARGE SCALE GENOMIC DNA]</scope>
    <source>
        <strain evidence="16">H4-8 / FGSC 9210</strain>
    </source>
</reference>
<dbReference type="FunCoup" id="D8QDM2">
    <property type="interactions" value="970"/>
</dbReference>
<dbReference type="EC" id="3.6.4.13" evidence="3"/>
<dbReference type="GO" id="GO:0032574">
    <property type="term" value="F:5'-3' RNA helicase activity"/>
    <property type="evidence" value="ECO:0007669"/>
    <property type="project" value="InterPro"/>
</dbReference>
<keyword evidence="9" id="KW-0694">RNA-binding</keyword>
<dbReference type="GO" id="GO:0036464">
    <property type="term" value="C:cytoplasmic ribonucleoprotein granule"/>
    <property type="evidence" value="ECO:0007669"/>
    <property type="project" value="UniProtKB-SubCell"/>
</dbReference>
<dbReference type="GO" id="GO:0005524">
    <property type="term" value="F:ATP binding"/>
    <property type="evidence" value="ECO:0007669"/>
    <property type="project" value="UniProtKB-KW"/>
</dbReference>
<dbReference type="GO" id="GO:0008270">
    <property type="term" value="F:zinc ion binding"/>
    <property type="evidence" value="ECO:0007669"/>
    <property type="project" value="UniProtKB-KW"/>
</dbReference>
<evidence type="ECO:0000256" key="13">
    <source>
        <dbReference type="SAM" id="MobiDB-lite"/>
    </source>
</evidence>
<dbReference type="PROSITE" id="PS50103">
    <property type="entry name" value="ZF_C3H1"/>
    <property type="match status" value="1"/>
</dbReference>
<feature type="region of interest" description="Disordered" evidence="13">
    <location>
        <begin position="975"/>
        <end position="1005"/>
    </location>
</feature>
<feature type="domain" description="C3H1-type" evidence="14">
    <location>
        <begin position="10"/>
        <end position="37"/>
    </location>
</feature>
<dbReference type="AlphaFoldDB" id="D8QDM2"/>
<dbReference type="GO" id="GO:0031047">
    <property type="term" value="P:regulatory ncRNA-mediated gene silencing"/>
    <property type="evidence" value="ECO:0007669"/>
    <property type="project" value="UniProtKB-KW"/>
</dbReference>
<evidence type="ECO:0000256" key="7">
    <source>
        <dbReference type="ARBA" id="ARBA00022806"/>
    </source>
</evidence>
<feature type="zinc finger region" description="C3H1-type" evidence="12">
    <location>
        <begin position="10"/>
        <end position="37"/>
    </location>
</feature>
<dbReference type="InterPro" id="IPR049079">
    <property type="entry name" value="Mov-10_helical"/>
</dbReference>
<dbReference type="CDD" id="cd18808">
    <property type="entry name" value="SF1_C_Upf1"/>
    <property type="match status" value="1"/>
</dbReference>
<evidence type="ECO:0000256" key="11">
    <source>
        <dbReference type="ARBA" id="ARBA00047984"/>
    </source>
</evidence>
<dbReference type="Pfam" id="PF21635">
    <property type="entry name" value="Mov-10_helical"/>
    <property type="match status" value="1"/>
</dbReference>
<feature type="compositionally biased region" description="Acidic residues" evidence="13">
    <location>
        <begin position="975"/>
        <end position="995"/>
    </location>
</feature>
<keyword evidence="12" id="KW-0863">Zinc-finger</keyword>